<gene>
    <name evidence="4" type="ORF">K1W68_07785</name>
</gene>
<reference evidence="4" key="2">
    <citation type="submission" date="2022-03" db="EMBL/GenBank/DDBJ databases">
        <authorList>
            <person name="Ryngajllo M."/>
            <person name="Jacek P."/>
            <person name="Kubiak K."/>
        </authorList>
    </citation>
    <scope>NUCLEOTIDE SEQUENCE</scope>
    <source>
        <strain evidence="4">SI1</strain>
    </source>
</reference>
<reference evidence="4" key="1">
    <citation type="journal article" date="2021" name="Polymers (Basel)">
        <title>Highly Stretchable Bacterial Cellulose Produced by Komagataeibacter hansenii SI1.</title>
        <authorList>
            <person name="Cielecka I."/>
            <person name="Ryngajllo M."/>
            <person name="Maniukiewicz W."/>
            <person name="Bielecki S."/>
        </authorList>
    </citation>
    <scope>NUCLEOTIDE SEQUENCE</scope>
    <source>
        <strain evidence="4">SI1</strain>
    </source>
</reference>
<dbReference type="Pfam" id="PF19278">
    <property type="entry name" value="Hydant_A_C"/>
    <property type="match status" value="1"/>
</dbReference>
<name>A0AAW5ET27_NOVHA</name>
<dbReference type="Proteomes" id="UP001202887">
    <property type="component" value="Unassembled WGS sequence"/>
</dbReference>
<dbReference type="InterPro" id="IPR045079">
    <property type="entry name" value="Oxoprolinase-like"/>
</dbReference>
<dbReference type="GO" id="GO:0005829">
    <property type="term" value="C:cytosol"/>
    <property type="evidence" value="ECO:0007669"/>
    <property type="project" value="TreeGrafter"/>
</dbReference>
<dbReference type="AlphaFoldDB" id="A0AAW5ET27"/>
<proteinExistence type="predicted"/>
<dbReference type="PANTHER" id="PTHR11365">
    <property type="entry name" value="5-OXOPROLINASE RELATED"/>
    <property type="match status" value="1"/>
</dbReference>
<comment type="caution">
    <text evidence="4">The sequence shown here is derived from an EMBL/GenBank/DDBJ whole genome shotgun (WGS) entry which is preliminary data.</text>
</comment>
<evidence type="ECO:0000313" key="4">
    <source>
        <dbReference type="EMBL" id="MCJ8353887.1"/>
    </source>
</evidence>
<sequence>MPTPKLSVDIGGTFTDLVLSVGDRVHTRKVLTTPAMPDDAFLQGMDLILHDADVGYNDLSLIIHGTTLATNALIERKGARCAMLVTEGFRDSVEMAYENRFEQYDILMERPPPLVPRHLRLPIRERLGPAGQVITPLDEDAIIAAIDVFRRHDIQSVAICFLHSYANLAHEKRAREILQSHAPDLSITMSGQVSPEIREYERWSTACANAYVQPVMDTYLGRLETRLHERGVTAPLFMVTSSGSLATCAHARHFPIRLVESGPAGGAVLAVALAAHYGLPEIVSFDMGGTTAKICLIDNNQPLFSRFFEVARHYRHLKGSGLPIRIPVIDMVEIGAGGGSVATVDAMKRIQVGPQSMGSTPGPACYGRGGTCGTVTDANVVCGRIRAETFAGGSMKLDTTAAQSALVDAVGMITGQSPAAAASSVIEIVEESMANAARVHAMEKGCDLTSRTMIAFGGAAPLHASRLAEKLGIRQVIVPTGAGVGSAIGFLLTPIACDIARTHLLTLDATSGLGALERLHQGMLDEAHAVIGPAIRGDLNRLEARWVADMRYHGQGHEVQVHIPPTRIRDPDTLRTLFEAAYARQFGRTIPNLAVQITGWTLRLSAPVDARLPPPSGIPTTGTAQPVMGRIIAPGTSRQIDVAIYQRAELPVTTTVNGPALIVEDETTTFVSACFGATINELGHIVMTRIEA</sequence>
<organism evidence="4 5">
    <name type="scientific">Novacetimonas hansenii</name>
    <name type="common">Komagataeibacter hansenii</name>
    <dbReference type="NCBI Taxonomy" id="436"/>
    <lineage>
        <taxon>Bacteria</taxon>
        <taxon>Pseudomonadati</taxon>
        <taxon>Pseudomonadota</taxon>
        <taxon>Alphaproteobacteria</taxon>
        <taxon>Acetobacterales</taxon>
        <taxon>Acetobacteraceae</taxon>
        <taxon>Novacetimonas</taxon>
    </lineage>
</organism>
<protein>
    <submittedName>
        <fullName evidence="4">Hydantoinase/oxoprolinase family protein</fullName>
    </submittedName>
</protein>
<dbReference type="InterPro" id="IPR049517">
    <property type="entry name" value="ACX-like_C"/>
</dbReference>
<accession>A0AAW5ET27</accession>
<dbReference type="GO" id="GO:0006749">
    <property type="term" value="P:glutathione metabolic process"/>
    <property type="evidence" value="ECO:0007669"/>
    <property type="project" value="TreeGrafter"/>
</dbReference>
<dbReference type="Pfam" id="PF01968">
    <property type="entry name" value="Hydantoinase_A"/>
    <property type="match status" value="1"/>
</dbReference>
<evidence type="ECO:0000259" key="3">
    <source>
        <dbReference type="Pfam" id="PF19278"/>
    </source>
</evidence>
<feature type="domain" description="Hydantoinase A/oxoprolinase" evidence="1">
    <location>
        <begin position="202"/>
        <end position="493"/>
    </location>
</feature>
<dbReference type="GO" id="GO:0017168">
    <property type="term" value="F:5-oxoprolinase (ATP-hydrolyzing) activity"/>
    <property type="evidence" value="ECO:0007669"/>
    <property type="project" value="TreeGrafter"/>
</dbReference>
<dbReference type="EMBL" id="JAIBCX010000016">
    <property type="protein sequence ID" value="MCJ8353887.1"/>
    <property type="molecule type" value="Genomic_DNA"/>
</dbReference>
<evidence type="ECO:0000259" key="1">
    <source>
        <dbReference type="Pfam" id="PF01968"/>
    </source>
</evidence>
<dbReference type="InterPro" id="IPR002821">
    <property type="entry name" value="Hydantoinase_A"/>
</dbReference>
<dbReference type="Pfam" id="PF05378">
    <property type="entry name" value="Hydant_A_N"/>
    <property type="match status" value="1"/>
</dbReference>
<dbReference type="InterPro" id="IPR008040">
    <property type="entry name" value="Hydant_A_N"/>
</dbReference>
<evidence type="ECO:0000259" key="2">
    <source>
        <dbReference type="Pfam" id="PF05378"/>
    </source>
</evidence>
<dbReference type="PANTHER" id="PTHR11365:SF23">
    <property type="entry name" value="HYPOTHETICAL 5-OXOPROLINASE (EUROFUNG)-RELATED"/>
    <property type="match status" value="1"/>
</dbReference>
<dbReference type="RefSeq" id="WP_075631843.1">
    <property type="nucleotide sequence ID" value="NZ_CALLXP010000029.1"/>
</dbReference>
<feature type="domain" description="Hydantoinase/oxoprolinase N-terminal" evidence="2">
    <location>
        <begin position="6"/>
        <end position="181"/>
    </location>
</feature>
<evidence type="ECO:0000313" key="5">
    <source>
        <dbReference type="Proteomes" id="UP001202887"/>
    </source>
</evidence>
<feature type="domain" description="Acetophenone carboxylase-like C-terminal" evidence="3">
    <location>
        <begin position="543"/>
        <end position="677"/>
    </location>
</feature>